<dbReference type="EMBL" id="AP006502">
    <property type="protein sequence ID" value="BAM83501.1"/>
    <property type="molecule type" value="Genomic_DNA"/>
</dbReference>
<evidence type="ECO:0000256" key="2">
    <source>
        <dbReference type="ARBA" id="ARBA00022771"/>
    </source>
</evidence>
<dbReference type="GO" id="GO:0051087">
    <property type="term" value="F:protein-folding chaperone binding"/>
    <property type="evidence" value="ECO:0007669"/>
    <property type="project" value="TreeGrafter"/>
</dbReference>
<keyword evidence="1" id="KW-0479">Metal-binding</keyword>
<reference evidence="7 8" key="2">
    <citation type="journal article" date="2007" name="BMC Biol.">
        <title>A 100%-complete sequence reveals unusually simple genomic features in the hot-spring red alga Cyanidioschyzon merolae.</title>
        <authorList>
            <person name="Nozaki H."/>
            <person name="Takano H."/>
            <person name="Misumi O."/>
            <person name="Terasawa K."/>
            <person name="Matsuzaki M."/>
            <person name="Maruyama S."/>
            <person name="Nishida K."/>
            <person name="Yagisawa F."/>
            <person name="Yoshida Y."/>
            <person name="Fujiwara T."/>
            <person name="Takio S."/>
            <person name="Tamura K."/>
            <person name="Chung S.J."/>
            <person name="Nakamura S."/>
            <person name="Kuroiwa H."/>
            <person name="Tanaka K."/>
            <person name="Sato N."/>
            <person name="Kuroiwa T."/>
        </authorList>
    </citation>
    <scope>NUCLEOTIDE SEQUENCE [LARGE SCALE GENOMIC DNA]</scope>
    <source>
        <strain evidence="7 8">10D</strain>
    </source>
</reference>
<dbReference type="KEGG" id="cme:CYME_CMT595C"/>
<protein>
    <recommendedName>
        <fullName evidence="6">DNL-type domain-containing protein</fullName>
    </recommendedName>
</protein>
<dbReference type="GeneID" id="16997874"/>
<evidence type="ECO:0000259" key="6">
    <source>
        <dbReference type="PROSITE" id="PS51501"/>
    </source>
</evidence>
<feature type="domain" description="DNL-type" evidence="6">
    <location>
        <begin position="113"/>
        <end position="213"/>
    </location>
</feature>
<dbReference type="Pfam" id="PF05180">
    <property type="entry name" value="zf-DNL"/>
    <property type="match status" value="1"/>
</dbReference>
<evidence type="ECO:0000313" key="7">
    <source>
        <dbReference type="EMBL" id="BAM83501.1"/>
    </source>
</evidence>
<reference evidence="7 8" key="1">
    <citation type="journal article" date="2004" name="Nature">
        <title>Genome sequence of the ultrasmall unicellular red alga Cyanidioschyzon merolae 10D.</title>
        <authorList>
            <person name="Matsuzaki M."/>
            <person name="Misumi O."/>
            <person name="Shin-i T."/>
            <person name="Maruyama S."/>
            <person name="Takahara M."/>
            <person name="Miyagishima S."/>
            <person name="Mori T."/>
            <person name="Nishida K."/>
            <person name="Yagisawa F."/>
            <person name="Nishida K."/>
            <person name="Yoshida Y."/>
            <person name="Nishimura Y."/>
            <person name="Nakao S."/>
            <person name="Kobayashi T."/>
            <person name="Momoyama Y."/>
            <person name="Higashiyama T."/>
            <person name="Minoda A."/>
            <person name="Sano M."/>
            <person name="Nomoto H."/>
            <person name="Oishi K."/>
            <person name="Hayashi H."/>
            <person name="Ohta F."/>
            <person name="Nishizaka S."/>
            <person name="Haga S."/>
            <person name="Miura S."/>
            <person name="Morishita T."/>
            <person name="Kabeya Y."/>
            <person name="Terasawa K."/>
            <person name="Suzuki Y."/>
            <person name="Ishii Y."/>
            <person name="Asakawa S."/>
            <person name="Takano H."/>
            <person name="Ohta N."/>
            <person name="Kuroiwa H."/>
            <person name="Tanaka K."/>
            <person name="Shimizu N."/>
            <person name="Sugano S."/>
            <person name="Sato N."/>
            <person name="Nozaki H."/>
            <person name="Ogasawara N."/>
            <person name="Kohara Y."/>
            <person name="Kuroiwa T."/>
        </authorList>
    </citation>
    <scope>NUCLEOTIDE SEQUENCE [LARGE SCALE GENOMIC DNA]</scope>
    <source>
        <strain evidence="7 8">10D</strain>
    </source>
</reference>
<dbReference type="PROSITE" id="PS51501">
    <property type="entry name" value="ZF_DNL"/>
    <property type="match status" value="1"/>
</dbReference>
<dbReference type="STRING" id="280699.M1UY30"/>
<gene>
    <name evidence="7" type="ORF">CYME_CMT595C</name>
</gene>
<keyword evidence="8" id="KW-1185">Reference proteome</keyword>
<dbReference type="OrthoDB" id="5874at2759"/>
<proteinExistence type="predicted"/>
<evidence type="ECO:0000256" key="5">
    <source>
        <dbReference type="SAM" id="MobiDB-lite"/>
    </source>
</evidence>
<evidence type="ECO:0000256" key="4">
    <source>
        <dbReference type="PROSITE-ProRule" id="PRU00834"/>
    </source>
</evidence>
<dbReference type="PANTHER" id="PTHR20922:SF13">
    <property type="entry name" value="DNL-TYPE ZINC FINGER PROTEIN"/>
    <property type="match status" value="1"/>
</dbReference>
<evidence type="ECO:0000256" key="1">
    <source>
        <dbReference type="ARBA" id="ARBA00022723"/>
    </source>
</evidence>
<accession>M1UY30</accession>
<dbReference type="InterPro" id="IPR007853">
    <property type="entry name" value="Znf_DNL-typ"/>
</dbReference>
<dbReference type="HOGENOM" id="CLU_1296012_0_0_1"/>
<dbReference type="Proteomes" id="UP000007014">
    <property type="component" value="Chromosome 20"/>
</dbReference>
<feature type="region of interest" description="Disordered" evidence="5">
    <location>
        <begin position="70"/>
        <end position="90"/>
    </location>
</feature>
<dbReference type="GO" id="GO:0005739">
    <property type="term" value="C:mitochondrion"/>
    <property type="evidence" value="ECO:0007669"/>
    <property type="project" value="TreeGrafter"/>
</dbReference>
<organism evidence="7 8">
    <name type="scientific">Cyanidioschyzon merolae (strain NIES-3377 / 10D)</name>
    <name type="common">Unicellular red alga</name>
    <dbReference type="NCBI Taxonomy" id="280699"/>
    <lineage>
        <taxon>Eukaryota</taxon>
        <taxon>Rhodophyta</taxon>
        <taxon>Bangiophyceae</taxon>
        <taxon>Cyanidiales</taxon>
        <taxon>Cyanidiaceae</taxon>
        <taxon>Cyanidioschyzon</taxon>
    </lineage>
</organism>
<dbReference type="Gramene" id="CMT595CT">
    <property type="protein sequence ID" value="CMT595CT"/>
    <property type="gene ID" value="CMT595C"/>
</dbReference>
<keyword evidence="2 4" id="KW-0863">Zinc-finger</keyword>
<dbReference type="RefSeq" id="XP_005539537.1">
    <property type="nucleotide sequence ID" value="XM_005539480.1"/>
</dbReference>
<dbReference type="eggNOG" id="KOG3277">
    <property type="taxonomic scope" value="Eukaryota"/>
</dbReference>
<dbReference type="GO" id="GO:0006457">
    <property type="term" value="P:protein folding"/>
    <property type="evidence" value="ECO:0007669"/>
    <property type="project" value="TreeGrafter"/>
</dbReference>
<dbReference type="PANTHER" id="PTHR20922">
    <property type="entry name" value="DNL-TYPE ZINC FINGER PROTEIN"/>
    <property type="match status" value="1"/>
</dbReference>
<dbReference type="GO" id="GO:0050821">
    <property type="term" value="P:protein stabilization"/>
    <property type="evidence" value="ECO:0007669"/>
    <property type="project" value="TreeGrafter"/>
</dbReference>
<evidence type="ECO:0000256" key="3">
    <source>
        <dbReference type="ARBA" id="ARBA00022833"/>
    </source>
</evidence>
<dbReference type="InterPro" id="IPR024158">
    <property type="entry name" value="Mt_import_TIM15"/>
</dbReference>
<dbReference type="AlphaFoldDB" id="M1UY30"/>
<name>M1UY30_CYAM1</name>
<sequence>MFALPLSRTCCCVRVGRATPLRHLTKPRGYVAGNTFASTVHRESLAHLPRARAQCRKHCSSAGLLYARAEEPKKASRPETGTAGALPPAARKLPPDVVEEVVTEQRVRFAEQVGSRKMAIAFTCARCETRIRKRFSRQAYCHGIVIITCPGCQVRHLIADNIGWFKDVPRSPGRAGYHIDDFAQVERVSAEVFELEESFSRSEETTHEALPDD</sequence>
<keyword evidence="3" id="KW-0862">Zinc</keyword>
<evidence type="ECO:0000313" key="8">
    <source>
        <dbReference type="Proteomes" id="UP000007014"/>
    </source>
</evidence>
<dbReference type="GO" id="GO:0030150">
    <property type="term" value="P:protein import into mitochondrial matrix"/>
    <property type="evidence" value="ECO:0007669"/>
    <property type="project" value="TreeGrafter"/>
</dbReference>
<dbReference type="GO" id="GO:0008270">
    <property type="term" value="F:zinc ion binding"/>
    <property type="evidence" value="ECO:0007669"/>
    <property type="project" value="UniProtKB-KW"/>
</dbReference>